<dbReference type="SMART" id="SM00836">
    <property type="entry name" value="DALR_1"/>
    <property type="match status" value="1"/>
</dbReference>
<dbReference type="Gene3D" id="3.40.50.620">
    <property type="entry name" value="HUPs"/>
    <property type="match status" value="1"/>
</dbReference>
<evidence type="ECO:0000313" key="17">
    <source>
        <dbReference type="EMBL" id="SCS42884.1"/>
    </source>
</evidence>
<dbReference type="PROSITE" id="PS00178">
    <property type="entry name" value="AA_TRNA_LIGASE_I"/>
    <property type="match status" value="1"/>
</dbReference>
<dbReference type="NCBIfam" id="TIGR00456">
    <property type="entry name" value="argS"/>
    <property type="match status" value="1"/>
</dbReference>
<keyword evidence="18" id="KW-1185">Reference proteome</keyword>
<dbReference type="InterPro" id="IPR005148">
    <property type="entry name" value="Arg-tRNA-synth_N"/>
</dbReference>
<dbReference type="EC" id="6.1.1.19" evidence="12"/>
<accession>A0A1D4I073</accession>
<dbReference type="GO" id="GO:0004814">
    <property type="term" value="F:arginine-tRNA ligase activity"/>
    <property type="evidence" value="ECO:0007669"/>
    <property type="project" value="UniProtKB-UniRule"/>
</dbReference>
<dbReference type="FunFam" id="3.40.50.620:FF:000062">
    <property type="entry name" value="Arginine--tRNA ligase"/>
    <property type="match status" value="1"/>
</dbReference>
<keyword evidence="5 12" id="KW-0436">Ligase</keyword>
<dbReference type="SUPFAM" id="SSF55190">
    <property type="entry name" value="Arginyl-tRNA synthetase (ArgRS), N-terminal 'additional' domain"/>
    <property type="match status" value="1"/>
</dbReference>
<dbReference type="GO" id="GO:0004822">
    <property type="term" value="F:isoleucine-tRNA ligase activity"/>
    <property type="evidence" value="ECO:0007669"/>
    <property type="project" value="UniProtKB-EC"/>
</dbReference>
<evidence type="ECO:0000259" key="15">
    <source>
        <dbReference type="SMART" id="SM01016"/>
    </source>
</evidence>
<dbReference type="PANTHER" id="PTHR11956">
    <property type="entry name" value="ARGINYL-TRNA SYNTHETASE"/>
    <property type="match status" value="1"/>
</dbReference>
<dbReference type="GO" id="GO:0005737">
    <property type="term" value="C:cytoplasm"/>
    <property type="evidence" value="ECO:0007669"/>
    <property type="project" value="UniProtKB-SubCell"/>
</dbReference>
<evidence type="ECO:0000256" key="9">
    <source>
        <dbReference type="ARBA" id="ARBA00023146"/>
    </source>
</evidence>
<dbReference type="InterPro" id="IPR035684">
    <property type="entry name" value="ArgRS_core"/>
</dbReference>
<evidence type="ECO:0000256" key="6">
    <source>
        <dbReference type="ARBA" id="ARBA00022741"/>
    </source>
</evidence>
<evidence type="ECO:0000313" key="19">
    <source>
        <dbReference type="Proteomes" id="UP000095768"/>
    </source>
</evidence>
<dbReference type="InterPro" id="IPR036695">
    <property type="entry name" value="Arg-tRNA-synth_N_sf"/>
</dbReference>
<keyword evidence="7 12" id="KW-0067">ATP-binding</keyword>
<name>A0A1D4I073_9STAP</name>
<evidence type="ECO:0000256" key="12">
    <source>
        <dbReference type="HAMAP-Rule" id="MF_00123"/>
    </source>
</evidence>
<evidence type="ECO:0000256" key="1">
    <source>
        <dbReference type="ARBA" id="ARBA00004496"/>
    </source>
</evidence>
<dbReference type="Pfam" id="PF03485">
    <property type="entry name" value="Arg_tRNA_synt_N"/>
    <property type="match status" value="1"/>
</dbReference>
<dbReference type="Gene3D" id="3.30.1360.70">
    <property type="entry name" value="Arginyl tRNA synthetase N-terminal domain"/>
    <property type="match status" value="1"/>
</dbReference>
<evidence type="ECO:0000256" key="10">
    <source>
        <dbReference type="ARBA" id="ARBA00048359"/>
    </source>
</evidence>
<dbReference type="FunFam" id="1.10.730.10:FF:000008">
    <property type="entry name" value="Arginine--tRNA ligase"/>
    <property type="match status" value="1"/>
</dbReference>
<dbReference type="CDD" id="cd00671">
    <property type="entry name" value="ArgRS_core"/>
    <property type="match status" value="1"/>
</dbReference>
<dbReference type="GO" id="GO:0006420">
    <property type="term" value="P:arginyl-tRNA aminoacylation"/>
    <property type="evidence" value="ECO:0007669"/>
    <property type="project" value="UniProtKB-UniRule"/>
</dbReference>
<reference evidence="17 19" key="2">
    <citation type="submission" date="2016-09" db="EMBL/GenBank/DDBJ databases">
        <authorList>
            <consortium name="Pathogen Informatics"/>
        </authorList>
    </citation>
    <scope>NUCLEOTIDE SEQUENCE [LARGE SCALE GENOMIC DNA]</scope>
    <source>
        <strain evidence="17 19">82B</strain>
    </source>
</reference>
<feature type="domain" description="Arginyl tRNA synthetase N-terminal" evidence="15">
    <location>
        <begin position="9"/>
        <end position="95"/>
    </location>
</feature>
<evidence type="ECO:0000256" key="11">
    <source>
        <dbReference type="ARBA" id="ARBA00049339"/>
    </source>
</evidence>
<evidence type="ECO:0000256" key="2">
    <source>
        <dbReference type="ARBA" id="ARBA00005594"/>
    </source>
</evidence>
<evidence type="ECO:0000256" key="3">
    <source>
        <dbReference type="ARBA" id="ARBA00011245"/>
    </source>
</evidence>
<evidence type="ECO:0000256" key="8">
    <source>
        <dbReference type="ARBA" id="ARBA00022917"/>
    </source>
</evidence>
<gene>
    <name evidence="12 17" type="primary">argS</name>
    <name evidence="17" type="ORF">SAMEA2297795_00506</name>
    <name evidence="16" type="ORF">SAMEA2297796_00119</name>
</gene>
<dbReference type="FunFam" id="3.30.1360.70:FF:000003">
    <property type="entry name" value="Arginine--tRNA ligase"/>
    <property type="match status" value="1"/>
</dbReference>
<evidence type="ECO:0000256" key="5">
    <source>
        <dbReference type="ARBA" id="ARBA00022598"/>
    </source>
</evidence>
<protein>
    <recommendedName>
        <fullName evidence="12">Arginine--tRNA ligase</fullName>
        <ecNumber evidence="12">6.1.1.19</ecNumber>
    </recommendedName>
    <alternativeName>
        <fullName evidence="12">Arginyl-tRNA synthetase</fullName>
        <shortName evidence="12">ArgRS</shortName>
    </alternativeName>
</protein>
<proteinExistence type="inferred from homology"/>
<comment type="catalytic activity">
    <reaction evidence="10">
        <text>tRNA(Ile) + L-isoleucine + ATP = L-isoleucyl-tRNA(Ile) + AMP + diphosphate</text>
        <dbReference type="Rhea" id="RHEA:11060"/>
        <dbReference type="Rhea" id="RHEA-COMP:9666"/>
        <dbReference type="Rhea" id="RHEA-COMP:9695"/>
        <dbReference type="ChEBI" id="CHEBI:30616"/>
        <dbReference type="ChEBI" id="CHEBI:33019"/>
        <dbReference type="ChEBI" id="CHEBI:58045"/>
        <dbReference type="ChEBI" id="CHEBI:78442"/>
        <dbReference type="ChEBI" id="CHEBI:78528"/>
        <dbReference type="ChEBI" id="CHEBI:456215"/>
        <dbReference type="EC" id="6.1.1.5"/>
    </reaction>
</comment>
<comment type="subcellular location">
    <subcellularLocation>
        <location evidence="1 12">Cytoplasm</location>
    </subcellularLocation>
</comment>
<dbReference type="InterPro" id="IPR001412">
    <property type="entry name" value="aa-tRNA-synth_I_CS"/>
</dbReference>
<sequence>MNIIDQVKQTLIEEINSSVIKAQLADASEIPEIKVEIPKDHANGDYSTNIAMVLTKITKRNPREIAQAIVDHLDTSAANVEKVKIAGPGFINFYLDNSYLTEIITEAINKGDQFGSTEHSNGENILLEYVSANPTGDLHIGHARNAAVGDTLANILTAAGYNVTREYYVNDAGNQITNLARSIEARFFEALGDDSFEMPEGGYHGKDIINIGKDLAEKQPELKDLSEDERIKTFRQLGVDYEMEKLRKDLADFNTHFDNWFSETSLYEKNEITEVLDKMSELGYTYDQDGATWLRTTDFKDDKDRVLIKNDGNYTYFLPDIAYHFDKIQRGNDTLINLFGADHHGYINRLKASLETFGVDSERLEIQIMQMVRLMQDGQEVKMSKRTGNAITLREIMDEVGVDAARYFLTMRSPDTHFDFDMELAKQESQDNPVYYAQYAHARICSILKQAAEKGITPSTDADYSLITNDKAIDLLKKIAEFETTIQSAAKHRAPHRITNYIQDLASHFHKFYNAEKVLTDDVAKTTALIALIDAVRITLHNALDLVGVNAPESM</sequence>
<dbReference type="Pfam" id="PF00750">
    <property type="entry name" value="tRNA-synt_1d"/>
    <property type="match status" value="1"/>
</dbReference>
<reference evidence="16 18" key="1">
    <citation type="submission" date="2016-09" db="EMBL/GenBank/DDBJ databases">
        <authorList>
            <consortium name="Pathogen Informatics"/>
            <person name="Sun Q."/>
            <person name="Inoue M."/>
        </authorList>
    </citation>
    <scope>NUCLEOTIDE SEQUENCE [LARGE SCALE GENOMIC DNA]</scope>
    <source>
        <strain evidence="16 18">82C</strain>
    </source>
</reference>
<dbReference type="SMART" id="SM01016">
    <property type="entry name" value="Arg_tRNA_synt_N"/>
    <property type="match status" value="1"/>
</dbReference>
<comment type="similarity">
    <text evidence="2 12 13">Belongs to the class-I aminoacyl-tRNA synthetase family.</text>
</comment>
<keyword evidence="6 12" id="KW-0547">Nucleotide-binding</keyword>
<dbReference type="Pfam" id="PF05746">
    <property type="entry name" value="DALR_1"/>
    <property type="match status" value="1"/>
</dbReference>
<dbReference type="CDD" id="cd07956">
    <property type="entry name" value="Anticodon_Ia_Arg"/>
    <property type="match status" value="1"/>
</dbReference>
<keyword evidence="9 12" id="KW-0030">Aminoacyl-tRNA synthetase</keyword>
<dbReference type="InterPro" id="IPR009080">
    <property type="entry name" value="tRNAsynth_Ia_anticodon-bd"/>
</dbReference>
<dbReference type="GO" id="GO:0005524">
    <property type="term" value="F:ATP binding"/>
    <property type="evidence" value="ECO:0007669"/>
    <property type="project" value="UniProtKB-UniRule"/>
</dbReference>
<dbReference type="Gene3D" id="1.10.730.10">
    <property type="entry name" value="Isoleucyl-tRNA Synthetase, Domain 1"/>
    <property type="match status" value="1"/>
</dbReference>
<dbReference type="PANTHER" id="PTHR11956:SF5">
    <property type="entry name" value="ARGININE--TRNA LIGASE, CYTOPLASMIC"/>
    <property type="match status" value="1"/>
</dbReference>
<dbReference type="Proteomes" id="UP000095768">
    <property type="component" value="Unassembled WGS sequence"/>
</dbReference>
<dbReference type="PRINTS" id="PR01038">
    <property type="entry name" value="TRNASYNTHARG"/>
</dbReference>
<dbReference type="SUPFAM" id="SSF47323">
    <property type="entry name" value="Anticodon-binding domain of a subclass of class I aminoacyl-tRNA synthetases"/>
    <property type="match status" value="1"/>
</dbReference>
<organism evidence="17 19">
    <name type="scientific">Staphylococcus caeli</name>
    <dbReference type="NCBI Taxonomy" id="2201815"/>
    <lineage>
        <taxon>Bacteria</taxon>
        <taxon>Bacillati</taxon>
        <taxon>Bacillota</taxon>
        <taxon>Bacilli</taxon>
        <taxon>Bacillales</taxon>
        <taxon>Staphylococcaceae</taxon>
        <taxon>Staphylococcus</taxon>
    </lineage>
</organism>
<dbReference type="Proteomes" id="UP000095412">
    <property type="component" value="Unassembled WGS sequence"/>
</dbReference>
<evidence type="ECO:0000259" key="14">
    <source>
        <dbReference type="SMART" id="SM00836"/>
    </source>
</evidence>
<dbReference type="AlphaFoldDB" id="A0A1D4I073"/>
<dbReference type="EMBL" id="FMPG01000001">
    <property type="protein sequence ID" value="SCS42884.1"/>
    <property type="molecule type" value="Genomic_DNA"/>
</dbReference>
<dbReference type="EMBL" id="FMPI01000001">
    <property type="protein sequence ID" value="SCS23438.1"/>
    <property type="molecule type" value="Genomic_DNA"/>
</dbReference>
<evidence type="ECO:0000256" key="13">
    <source>
        <dbReference type="RuleBase" id="RU363038"/>
    </source>
</evidence>
<evidence type="ECO:0000256" key="4">
    <source>
        <dbReference type="ARBA" id="ARBA00022490"/>
    </source>
</evidence>
<dbReference type="RefSeq" id="WP_069994269.1">
    <property type="nucleotide sequence ID" value="NZ_FMPG01000001.1"/>
</dbReference>
<evidence type="ECO:0000313" key="16">
    <source>
        <dbReference type="EMBL" id="SCS23438.1"/>
    </source>
</evidence>
<dbReference type="OrthoDB" id="9805987at2"/>
<keyword evidence="4 12" id="KW-0963">Cytoplasm</keyword>
<dbReference type="SUPFAM" id="SSF52374">
    <property type="entry name" value="Nucleotidylyl transferase"/>
    <property type="match status" value="1"/>
</dbReference>
<dbReference type="InterPro" id="IPR014729">
    <property type="entry name" value="Rossmann-like_a/b/a_fold"/>
</dbReference>
<dbReference type="HAMAP" id="MF_00123">
    <property type="entry name" value="Arg_tRNA_synth"/>
    <property type="match status" value="1"/>
</dbReference>
<evidence type="ECO:0000313" key="18">
    <source>
        <dbReference type="Proteomes" id="UP000095412"/>
    </source>
</evidence>
<dbReference type="InterPro" id="IPR001278">
    <property type="entry name" value="Arg-tRNA-ligase"/>
</dbReference>
<feature type="domain" description="DALR anticodon binding" evidence="14">
    <location>
        <begin position="437"/>
        <end position="555"/>
    </location>
</feature>
<evidence type="ECO:0000256" key="7">
    <source>
        <dbReference type="ARBA" id="ARBA00022840"/>
    </source>
</evidence>
<comment type="catalytic activity">
    <reaction evidence="11 12">
        <text>tRNA(Arg) + L-arginine + ATP = L-arginyl-tRNA(Arg) + AMP + diphosphate</text>
        <dbReference type="Rhea" id="RHEA:20301"/>
        <dbReference type="Rhea" id="RHEA-COMP:9658"/>
        <dbReference type="Rhea" id="RHEA-COMP:9673"/>
        <dbReference type="ChEBI" id="CHEBI:30616"/>
        <dbReference type="ChEBI" id="CHEBI:32682"/>
        <dbReference type="ChEBI" id="CHEBI:33019"/>
        <dbReference type="ChEBI" id="CHEBI:78442"/>
        <dbReference type="ChEBI" id="CHEBI:78513"/>
        <dbReference type="ChEBI" id="CHEBI:456215"/>
        <dbReference type="EC" id="6.1.1.19"/>
    </reaction>
</comment>
<dbReference type="InterPro" id="IPR008909">
    <property type="entry name" value="DALR_anticod-bd"/>
</dbReference>
<keyword evidence="8 12" id="KW-0648">Protein biosynthesis</keyword>
<feature type="short sequence motif" description="'HIGH' region" evidence="12">
    <location>
        <begin position="132"/>
        <end position="142"/>
    </location>
</feature>
<comment type="subunit">
    <text evidence="3 12">Monomer.</text>
</comment>